<comment type="caution">
    <text evidence="2">The sequence shown here is derived from an EMBL/GenBank/DDBJ whole genome shotgun (WGS) entry which is preliminary data.</text>
</comment>
<dbReference type="EMBL" id="BARW01030797">
    <property type="protein sequence ID" value="GAJ09807.1"/>
    <property type="molecule type" value="Genomic_DNA"/>
</dbReference>
<feature type="non-terminal residue" evidence="2">
    <location>
        <position position="1"/>
    </location>
</feature>
<gene>
    <name evidence="2" type="ORF">S12H4_49145</name>
</gene>
<sequence>SLSDKVHIILQTKDYRFKFVMICWSIGTLAFSILLVTYEGVPPIIGWLGIIASIPVGLGNGIKLVKPNYDSTGNVLSSIGGLLAILFEVIIGGWLLFYPH</sequence>
<dbReference type="AlphaFoldDB" id="X1V1V5"/>
<proteinExistence type="predicted"/>
<evidence type="ECO:0000256" key="1">
    <source>
        <dbReference type="SAM" id="Phobius"/>
    </source>
</evidence>
<keyword evidence="1" id="KW-1133">Transmembrane helix</keyword>
<accession>X1V1V5</accession>
<organism evidence="2">
    <name type="scientific">marine sediment metagenome</name>
    <dbReference type="NCBI Taxonomy" id="412755"/>
    <lineage>
        <taxon>unclassified sequences</taxon>
        <taxon>metagenomes</taxon>
        <taxon>ecological metagenomes</taxon>
    </lineage>
</organism>
<evidence type="ECO:0000313" key="2">
    <source>
        <dbReference type="EMBL" id="GAJ09807.1"/>
    </source>
</evidence>
<feature type="transmembrane region" description="Helical" evidence="1">
    <location>
        <begin position="44"/>
        <end position="62"/>
    </location>
</feature>
<reference evidence="2" key="1">
    <citation type="journal article" date="2014" name="Front. Microbiol.">
        <title>High frequency of phylogenetically diverse reductive dehalogenase-homologous genes in deep subseafloor sedimentary metagenomes.</title>
        <authorList>
            <person name="Kawai M."/>
            <person name="Futagami T."/>
            <person name="Toyoda A."/>
            <person name="Takaki Y."/>
            <person name="Nishi S."/>
            <person name="Hori S."/>
            <person name="Arai W."/>
            <person name="Tsubouchi T."/>
            <person name="Morono Y."/>
            <person name="Uchiyama I."/>
            <person name="Ito T."/>
            <person name="Fujiyama A."/>
            <person name="Inagaki F."/>
            <person name="Takami H."/>
        </authorList>
    </citation>
    <scope>NUCLEOTIDE SEQUENCE</scope>
    <source>
        <strain evidence="2">Expedition CK06-06</strain>
    </source>
</reference>
<dbReference type="InterPro" id="IPR025495">
    <property type="entry name" value="DUF4386"/>
</dbReference>
<feature type="transmembrane region" description="Helical" evidence="1">
    <location>
        <begin position="74"/>
        <end position="97"/>
    </location>
</feature>
<protein>
    <submittedName>
        <fullName evidence="2">Uncharacterized protein</fullName>
    </submittedName>
</protein>
<name>X1V1V5_9ZZZZ</name>
<keyword evidence="1" id="KW-0472">Membrane</keyword>
<feature type="transmembrane region" description="Helical" evidence="1">
    <location>
        <begin position="19"/>
        <end position="38"/>
    </location>
</feature>
<dbReference type="Pfam" id="PF14329">
    <property type="entry name" value="DUF4386"/>
    <property type="match status" value="1"/>
</dbReference>
<keyword evidence="1" id="KW-0812">Transmembrane</keyword>